<gene>
    <name evidence="10" type="ORF">QN277_012986</name>
</gene>
<comment type="caution">
    <text evidence="10">The sequence shown here is derived from an EMBL/GenBank/DDBJ whole genome shotgun (WGS) entry which is preliminary data.</text>
</comment>
<keyword evidence="6" id="KW-0934">Plastid</keyword>
<dbReference type="GO" id="GO:0006352">
    <property type="term" value="P:DNA-templated transcription initiation"/>
    <property type="evidence" value="ECO:0007669"/>
    <property type="project" value="UniProtKB-UniRule"/>
</dbReference>
<dbReference type="InterPro" id="IPR013325">
    <property type="entry name" value="RNA_pol_sigma_r2"/>
</dbReference>
<feature type="compositionally biased region" description="Polar residues" evidence="7">
    <location>
        <begin position="7"/>
        <end position="22"/>
    </location>
</feature>
<keyword evidence="5 6" id="KW-0804">Transcription</keyword>
<dbReference type="SUPFAM" id="SSF88659">
    <property type="entry name" value="Sigma3 and sigma4 domains of RNA polymerase sigma factors"/>
    <property type="match status" value="2"/>
</dbReference>
<dbReference type="GO" id="GO:0009507">
    <property type="term" value="C:chloroplast"/>
    <property type="evidence" value="ECO:0007669"/>
    <property type="project" value="UniProtKB-SubCell"/>
</dbReference>
<evidence type="ECO:0000256" key="4">
    <source>
        <dbReference type="ARBA" id="ARBA00023125"/>
    </source>
</evidence>
<dbReference type="CDD" id="cd06171">
    <property type="entry name" value="Sigma70_r4"/>
    <property type="match status" value="1"/>
</dbReference>
<dbReference type="Proteomes" id="UP001293593">
    <property type="component" value="Unassembled WGS sequence"/>
</dbReference>
<dbReference type="GO" id="GO:0071482">
    <property type="term" value="P:cellular response to light stimulus"/>
    <property type="evidence" value="ECO:0007669"/>
    <property type="project" value="UniProtKB-ARBA"/>
</dbReference>
<evidence type="ECO:0000256" key="7">
    <source>
        <dbReference type="SAM" id="MobiDB-lite"/>
    </source>
</evidence>
<evidence type="ECO:0000259" key="8">
    <source>
        <dbReference type="PROSITE" id="PS00715"/>
    </source>
</evidence>
<dbReference type="AlphaFoldDB" id="A0AAE1N2M7"/>
<proteinExistence type="inferred from homology"/>
<comment type="function">
    <text evidence="6">Sigma factors are initiation factors that promote the attachment of plastid-encoded RNA polymerase (PEP) to specific initiation sites and are then released.</text>
</comment>
<comment type="subcellular location">
    <subcellularLocation>
        <location evidence="6">Plastid</location>
        <location evidence="6">Chloroplast</location>
    </subcellularLocation>
</comment>
<dbReference type="EMBL" id="JAWXYG010000002">
    <property type="protein sequence ID" value="KAK4281504.1"/>
    <property type="molecule type" value="Genomic_DNA"/>
</dbReference>
<organism evidence="10 11">
    <name type="scientific">Acacia crassicarpa</name>
    <name type="common">northern wattle</name>
    <dbReference type="NCBI Taxonomy" id="499986"/>
    <lineage>
        <taxon>Eukaryota</taxon>
        <taxon>Viridiplantae</taxon>
        <taxon>Streptophyta</taxon>
        <taxon>Embryophyta</taxon>
        <taxon>Tracheophyta</taxon>
        <taxon>Spermatophyta</taxon>
        <taxon>Magnoliopsida</taxon>
        <taxon>eudicotyledons</taxon>
        <taxon>Gunneridae</taxon>
        <taxon>Pentapetalae</taxon>
        <taxon>rosids</taxon>
        <taxon>fabids</taxon>
        <taxon>Fabales</taxon>
        <taxon>Fabaceae</taxon>
        <taxon>Caesalpinioideae</taxon>
        <taxon>mimosoid clade</taxon>
        <taxon>Acacieae</taxon>
        <taxon>Acacia</taxon>
    </lineage>
</organism>
<dbReference type="PANTHER" id="PTHR30603:SF45">
    <property type="entry name" value="RNA POLYMERASE SIGMA FACTOR SIGF, CHLOROPLASTIC"/>
    <property type="match status" value="1"/>
</dbReference>
<evidence type="ECO:0000256" key="1">
    <source>
        <dbReference type="ARBA" id="ARBA00007788"/>
    </source>
</evidence>
<dbReference type="PANTHER" id="PTHR30603">
    <property type="entry name" value="RNA POLYMERASE SIGMA FACTOR RPO"/>
    <property type="match status" value="1"/>
</dbReference>
<protein>
    <recommendedName>
        <fullName evidence="6">RNA polymerase sigma factor</fullName>
    </recommendedName>
</protein>
<dbReference type="InterPro" id="IPR050239">
    <property type="entry name" value="Sigma-70_RNA_pol_init_factors"/>
</dbReference>
<dbReference type="InterPro" id="IPR036388">
    <property type="entry name" value="WH-like_DNA-bd_sf"/>
</dbReference>
<keyword evidence="11" id="KW-1185">Reference proteome</keyword>
<dbReference type="SUPFAM" id="SSF88946">
    <property type="entry name" value="Sigma2 domain of RNA polymerase sigma factors"/>
    <property type="match status" value="1"/>
</dbReference>
<evidence type="ECO:0000313" key="10">
    <source>
        <dbReference type="EMBL" id="KAK4281504.1"/>
    </source>
</evidence>
<evidence type="ECO:0000259" key="9">
    <source>
        <dbReference type="PROSITE" id="PS00716"/>
    </source>
</evidence>
<evidence type="ECO:0000256" key="5">
    <source>
        <dbReference type="ARBA" id="ARBA00023163"/>
    </source>
</evidence>
<dbReference type="GO" id="GO:0016987">
    <property type="term" value="F:sigma factor activity"/>
    <property type="evidence" value="ECO:0007669"/>
    <property type="project" value="UniProtKB-UniRule"/>
</dbReference>
<feature type="domain" description="RNA polymerase sigma-70" evidence="8">
    <location>
        <begin position="362"/>
        <end position="375"/>
    </location>
</feature>
<dbReference type="InterPro" id="IPR007630">
    <property type="entry name" value="RNA_pol_sigma70_r4"/>
</dbReference>
<evidence type="ECO:0000256" key="6">
    <source>
        <dbReference type="PIRNR" id="PIRNR000767"/>
    </source>
</evidence>
<evidence type="ECO:0000313" key="11">
    <source>
        <dbReference type="Proteomes" id="UP001293593"/>
    </source>
</evidence>
<keyword evidence="3 6" id="KW-0731">Sigma factor</keyword>
<evidence type="ECO:0000256" key="2">
    <source>
        <dbReference type="ARBA" id="ARBA00023015"/>
    </source>
</evidence>
<dbReference type="PRINTS" id="PR00046">
    <property type="entry name" value="SIGMA70FCT"/>
</dbReference>
<dbReference type="InterPro" id="IPR014284">
    <property type="entry name" value="RNA_pol_sigma-70_dom"/>
</dbReference>
<feature type="domain" description="RNA polymerase sigma-70" evidence="9">
    <location>
        <begin position="531"/>
        <end position="557"/>
    </location>
</feature>
<dbReference type="Pfam" id="PF04539">
    <property type="entry name" value="Sigma70_r3"/>
    <property type="match status" value="1"/>
</dbReference>
<sequence>MEAAKNLFSSSPFPSRTNHWSGLPSSSSSSSLVFTFHEQATPAVTSTSASFAAQHFPTSVLLQEQRDECRPILRMHKEEKTSQATLNTRQMDMASIREDHNPDNADQLMIDFKQQLQIWPCLRNLLTSLPAGEIAASSTLQPITIDSENIAEVEEHDAVALAKQALSASKQAASIAAALESIKAAADDLPPLGLASTSLDISLGKNKVVRSTRLLERQSKKRKKSKANVLDEESYLSKKAEVKGRLNIEKKINEGFDQNDPLRLFLWGPETKQLLTLEEESQLILQLQDLFRLEGVKRRLQSQFGREPTLAEWADGVGLTCQALRLQLYSGKSSREKLIYANLRMVVHIAKHYWGRGLSFQDLLQEGSMGLMKSVEKFKPQADCRFSTYAYWWIRQTIRKAIFQHSRTIRLPENVYTLLGKVSETKKLYIREGNLHPSKEELARRVGITVEKLEKLLYVARIPISMQQTVWSDQDTTFQEVTADTAIEVPDVSVAKQMMRRHARNLLSVLNPKERRIIRLRFGIEDGGQKSLSEIGNKFGLSKERVRQLEGRALYKLKQCLGSHGLDAYAELLL</sequence>
<comment type="similarity">
    <text evidence="1 6">Belongs to the sigma-70 factor family.</text>
</comment>
<dbReference type="GO" id="GO:0003677">
    <property type="term" value="F:DNA binding"/>
    <property type="evidence" value="ECO:0007669"/>
    <property type="project" value="UniProtKB-KW"/>
</dbReference>
<dbReference type="Pfam" id="PF04545">
    <property type="entry name" value="Sigma70_r4"/>
    <property type="match status" value="1"/>
</dbReference>
<accession>A0AAE1N2M7</accession>
<dbReference type="Pfam" id="PF04542">
    <property type="entry name" value="Sigma70_r2"/>
    <property type="match status" value="1"/>
</dbReference>
<keyword evidence="2 6" id="KW-0805">Transcription regulation</keyword>
<evidence type="ECO:0000256" key="3">
    <source>
        <dbReference type="ARBA" id="ARBA00023082"/>
    </source>
</evidence>
<dbReference type="InterPro" id="IPR016262">
    <property type="entry name" value="RNA_pol_sigma_SigB/C/D/F"/>
</dbReference>
<keyword evidence="4 6" id="KW-0238">DNA-binding</keyword>
<keyword evidence="6" id="KW-0150">Chloroplast</keyword>
<dbReference type="PIRSF" id="PIRSF000767">
    <property type="entry name" value="RNA_pol_sigma_SigB/C/D"/>
    <property type="match status" value="1"/>
</dbReference>
<dbReference type="PROSITE" id="PS00715">
    <property type="entry name" value="SIGMA70_1"/>
    <property type="match status" value="1"/>
</dbReference>
<dbReference type="InterPro" id="IPR000943">
    <property type="entry name" value="RNA_pol_sigma70"/>
</dbReference>
<dbReference type="NCBIfam" id="TIGR02937">
    <property type="entry name" value="sigma70-ECF"/>
    <property type="match status" value="1"/>
</dbReference>
<reference evidence="10" key="1">
    <citation type="submission" date="2023-10" db="EMBL/GenBank/DDBJ databases">
        <title>Chromosome-level genome of the transformable northern wattle, Acacia crassicarpa.</title>
        <authorList>
            <person name="Massaro I."/>
            <person name="Sinha N.R."/>
            <person name="Poethig S."/>
            <person name="Leichty A.R."/>
        </authorList>
    </citation>
    <scope>NUCLEOTIDE SEQUENCE</scope>
    <source>
        <strain evidence="10">Acra3RX</strain>
        <tissue evidence="10">Leaf</tissue>
    </source>
</reference>
<feature type="region of interest" description="Disordered" evidence="7">
    <location>
        <begin position="1"/>
        <end position="22"/>
    </location>
</feature>
<dbReference type="PROSITE" id="PS00716">
    <property type="entry name" value="SIGMA70_2"/>
    <property type="match status" value="1"/>
</dbReference>
<name>A0AAE1N2M7_9FABA</name>
<dbReference type="InterPro" id="IPR007624">
    <property type="entry name" value="RNA_pol_sigma70_r3"/>
</dbReference>
<dbReference type="InterPro" id="IPR013324">
    <property type="entry name" value="RNA_pol_sigma_r3/r4-like"/>
</dbReference>
<dbReference type="Gene3D" id="1.20.120.1810">
    <property type="match status" value="1"/>
</dbReference>
<dbReference type="InterPro" id="IPR007627">
    <property type="entry name" value="RNA_pol_sigma70_r2"/>
</dbReference>
<dbReference type="Gene3D" id="1.10.10.10">
    <property type="entry name" value="Winged helix-like DNA-binding domain superfamily/Winged helix DNA-binding domain"/>
    <property type="match status" value="2"/>
</dbReference>